<dbReference type="PANTHER" id="PTHR33204">
    <property type="entry name" value="TRANSCRIPTIONAL REGULATOR, MARR FAMILY"/>
    <property type="match status" value="1"/>
</dbReference>
<accession>A0A3R6K2B9</accession>
<dbReference type="AlphaFoldDB" id="A0A3R6K2B9"/>
<organism evidence="5 6">
    <name type="scientific">Coprococcus comes</name>
    <dbReference type="NCBI Taxonomy" id="410072"/>
    <lineage>
        <taxon>Bacteria</taxon>
        <taxon>Bacillati</taxon>
        <taxon>Bacillota</taxon>
        <taxon>Clostridia</taxon>
        <taxon>Lachnospirales</taxon>
        <taxon>Lachnospiraceae</taxon>
        <taxon>Coprococcus</taxon>
    </lineage>
</organism>
<sequence length="127" mass="14783">MQSGKEISQVLMERHFNKKAIRSFHKQGMSTAVSLIGGKWKLLILRNLKERPWRFNELQRSIDGISQKVLTDSLRQMMSDGLAYRHDYHEQPPRVEYGLTELGTKMLPIVNSLADFGNYYKSIIEQN</sequence>
<keyword evidence="3" id="KW-0804">Transcription</keyword>
<protein>
    <submittedName>
        <fullName evidence="5">Transcriptional regulator</fullName>
    </submittedName>
</protein>
<dbReference type="EMBL" id="QRHO01000005">
    <property type="protein sequence ID" value="RHF84362.1"/>
    <property type="molecule type" value="Genomic_DNA"/>
</dbReference>
<reference evidence="5 6" key="1">
    <citation type="submission" date="2018-08" db="EMBL/GenBank/DDBJ databases">
        <title>A genome reference for cultivated species of the human gut microbiota.</title>
        <authorList>
            <person name="Zou Y."/>
            <person name="Xue W."/>
            <person name="Luo G."/>
        </authorList>
    </citation>
    <scope>NUCLEOTIDE SEQUENCE [LARGE SCALE GENOMIC DNA]</scope>
    <source>
        <strain evidence="5 6">AM23-3</strain>
    </source>
</reference>
<proteinExistence type="predicted"/>
<comment type="caution">
    <text evidence="5">The sequence shown here is derived from an EMBL/GenBank/DDBJ whole genome shotgun (WGS) entry which is preliminary data.</text>
</comment>
<evidence type="ECO:0000313" key="6">
    <source>
        <dbReference type="Proteomes" id="UP000284579"/>
    </source>
</evidence>
<dbReference type="InterPro" id="IPR036388">
    <property type="entry name" value="WH-like_DNA-bd_sf"/>
</dbReference>
<feature type="domain" description="HTH hxlR-type" evidence="4">
    <location>
        <begin position="27"/>
        <end position="125"/>
    </location>
</feature>
<dbReference type="PROSITE" id="PS51118">
    <property type="entry name" value="HTH_HXLR"/>
    <property type="match status" value="1"/>
</dbReference>
<evidence type="ECO:0000256" key="1">
    <source>
        <dbReference type="ARBA" id="ARBA00023015"/>
    </source>
</evidence>
<keyword evidence="1" id="KW-0805">Transcription regulation</keyword>
<dbReference type="Proteomes" id="UP000284579">
    <property type="component" value="Unassembled WGS sequence"/>
</dbReference>
<evidence type="ECO:0000259" key="4">
    <source>
        <dbReference type="PROSITE" id="PS51118"/>
    </source>
</evidence>
<dbReference type="InterPro" id="IPR002577">
    <property type="entry name" value="HTH_HxlR"/>
</dbReference>
<evidence type="ECO:0000313" key="5">
    <source>
        <dbReference type="EMBL" id="RHF84362.1"/>
    </source>
</evidence>
<gene>
    <name evidence="5" type="ORF">DW656_05650</name>
</gene>
<dbReference type="SUPFAM" id="SSF46785">
    <property type="entry name" value="Winged helix' DNA-binding domain"/>
    <property type="match status" value="1"/>
</dbReference>
<dbReference type="InterPro" id="IPR036390">
    <property type="entry name" value="WH_DNA-bd_sf"/>
</dbReference>
<evidence type="ECO:0000256" key="2">
    <source>
        <dbReference type="ARBA" id="ARBA00023125"/>
    </source>
</evidence>
<dbReference type="Gene3D" id="1.10.10.10">
    <property type="entry name" value="Winged helix-like DNA-binding domain superfamily/Winged helix DNA-binding domain"/>
    <property type="match status" value="1"/>
</dbReference>
<keyword evidence="2" id="KW-0238">DNA-binding</keyword>
<name>A0A3R6K2B9_9FIRM</name>
<dbReference type="GO" id="GO:0003677">
    <property type="term" value="F:DNA binding"/>
    <property type="evidence" value="ECO:0007669"/>
    <property type="project" value="UniProtKB-KW"/>
</dbReference>
<evidence type="ECO:0000256" key="3">
    <source>
        <dbReference type="ARBA" id="ARBA00023163"/>
    </source>
</evidence>
<dbReference type="Pfam" id="PF01638">
    <property type="entry name" value="HxlR"/>
    <property type="match status" value="1"/>
</dbReference>